<reference evidence="2" key="1">
    <citation type="journal article" date="2014" name="Int. J. Syst. Evol. Microbiol.">
        <title>Complete genome sequence of Corynebacterium casei LMG S-19264T (=DSM 44701T), isolated from a smear-ripened cheese.</title>
        <authorList>
            <consortium name="US DOE Joint Genome Institute (JGI-PGF)"/>
            <person name="Walter F."/>
            <person name="Albersmeier A."/>
            <person name="Kalinowski J."/>
            <person name="Ruckert C."/>
        </authorList>
    </citation>
    <scope>NUCLEOTIDE SEQUENCE</scope>
    <source>
        <strain evidence="2">CGMCC 1.15367</strain>
    </source>
</reference>
<keyword evidence="3" id="KW-1185">Reference proteome</keyword>
<accession>A0A916ZSQ8</accession>
<dbReference type="Proteomes" id="UP000644699">
    <property type="component" value="Unassembled WGS sequence"/>
</dbReference>
<dbReference type="EMBL" id="BMIQ01000005">
    <property type="protein sequence ID" value="GGE11205.1"/>
    <property type="molecule type" value="Genomic_DNA"/>
</dbReference>
<evidence type="ECO:0000256" key="1">
    <source>
        <dbReference type="SAM" id="MobiDB-lite"/>
    </source>
</evidence>
<evidence type="ECO:0000313" key="3">
    <source>
        <dbReference type="Proteomes" id="UP000644699"/>
    </source>
</evidence>
<dbReference type="AlphaFoldDB" id="A0A916ZSQ8"/>
<dbReference type="Pfam" id="PF10009">
    <property type="entry name" value="DUF2252"/>
    <property type="match status" value="1"/>
</dbReference>
<gene>
    <name evidence="2" type="ORF">GCM10011390_32810</name>
</gene>
<feature type="region of interest" description="Disordered" evidence="1">
    <location>
        <begin position="1"/>
        <end position="30"/>
    </location>
</feature>
<dbReference type="PANTHER" id="PTHR39441">
    <property type="entry name" value="DUF2252 DOMAIN-CONTAINING PROTEIN"/>
    <property type="match status" value="1"/>
</dbReference>
<sequence>MSMDERMATGERPGDDAFEGEPAAARGASSAAELVLAPAEAYPRIDLRAQGEPWEKRRAAGKVLRGAVPHAAHAECVPADDRPDPVSLIEQSNEGRQADLVPLRNARMAASPFAFLRGASRVMAFDLAHTPRSGIDAVIDGDAHISNFGLFGTPQRDIVLDLNDFDEVTIGPWEWDLKRLVASLAVAARDRAIGRGERRRAIAGCVAGYRITMHDLAPQGPIEVWHRAAKAESLDFPGIDIDPESQAVVRKAVEKARRRNNRSLLEEVGERRVDGGWRLREDAPILTAVDERVREAVISGLERYAESLPRERRFMLSRYHVVDVVHRVVGVGSVGTRAYLALLFGNSDQDALFLQVKEAVRPALAPFVRPLPEPYRSHEGTRVVYGQRLLQGVGDPLLGWTTIDERPYYVRQMKNMKGEIPLAVLTGRPFAYFAWGYGALLAHAHARTGDAAAISGYCGGVENAGFDAALVEWAEGYAERNERDHAAFVAAIADGRLAAAAEG</sequence>
<evidence type="ECO:0000313" key="2">
    <source>
        <dbReference type="EMBL" id="GGE11205.1"/>
    </source>
</evidence>
<organism evidence="2 3">
    <name type="scientific">Aureimonas endophytica</name>
    <dbReference type="NCBI Taxonomy" id="2027858"/>
    <lineage>
        <taxon>Bacteria</taxon>
        <taxon>Pseudomonadati</taxon>
        <taxon>Pseudomonadota</taxon>
        <taxon>Alphaproteobacteria</taxon>
        <taxon>Hyphomicrobiales</taxon>
        <taxon>Aurantimonadaceae</taxon>
        <taxon>Aureimonas</taxon>
    </lineage>
</organism>
<feature type="compositionally biased region" description="Basic and acidic residues" evidence="1">
    <location>
        <begin position="1"/>
        <end position="15"/>
    </location>
</feature>
<reference evidence="2" key="2">
    <citation type="submission" date="2020-09" db="EMBL/GenBank/DDBJ databases">
        <authorList>
            <person name="Sun Q."/>
            <person name="Zhou Y."/>
        </authorList>
    </citation>
    <scope>NUCLEOTIDE SEQUENCE</scope>
    <source>
        <strain evidence="2">CGMCC 1.15367</strain>
    </source>
</reference>
<dbReference type="InterPro" id="IPR018721">
    <property type="entry name" value="DUF2252"/>
</dbReference>
<comment type="caution">
    <text evidence="2">The sequence shown here is derived from an EMBL/GenBank/DDBJ whole genome shotgun (WGS) entry which is preliminary data.</text>
</comment>
<name>A0A916ZSQ8_9HYPH</name>
<evidence type="ECO:0008006" key="4">
    <source>
        <dbReference type="Google" id="ProtNLM"/>
    </source>
</evidence>
<protein>
    <recommendedName>
        <fullName evidence="4">DUF2252 domain-containing protein</fullName>
    </recommendedName>
</protein>
<proteinExistence type="predicted"/>
<dbReference type="PANTHER" id="PTHR39441:SF1">
    <property type="entry name" value="DUF2252 DOMAIN-CONTAINING PROTEIN"/>
    <property type="match status" value="1"/>
</dbReference>